<feature type="compositionally biased region" description="Basic and acidic residues" evidence="1">
    <location>
        <begin position="220"/>
        <end position="230"/>
    </location>
</feature>
<evidence type="ECO:0000256" key="1">
    <source>
        <dbReference type="SAM" id="MobiDB-lite"/>
    </source>
</evidence>
<name>A0A7G2CKD2_9TRYP</name>
<dbReference type="AlphaFoldDB" id="A0A7G2CKD2"/>
<evidence type="ECO:0000313" key="3">
    <source>
        <dbReference type="Proteomes" id="UP000515908"/>
    </source>
</evidence>
<organism evidence="2 3">
    <name type="scientific">Angomonas deanei</name>
    <dbReference type="NCBI Taxonomy" id="59799"/>
    <lineage>
        <taxon>Eukaryota</taxon>
        <taxon>Discoba</taxon>
        <taxon>Euglenozoa</taxon>
        <taxon>Kinetoplastea</taxon>
        <taxon>Metakinetoplastina</taxon>
        <taxon>Trypanosomatida</taxon>
        <taxon>Trypanosomatidae</taxon>
        <taxon>Strigomonadinae</taxon>
        <taxon>Angomonas</taxon>
    </lineage>
</organism>
<proteinExistence type="predicted"/>
<dbReference type="Proteomes" id="UP000515908">
    <property type="component" value="Chromosome 15"/>
</dbReference>
<sequence>MERCFGRNTFGTSGVACFRLPFGTSPVPSTDLREVKSVPAPFCLRLRLFCGGVSARLRHHAPSGSLRLYPSAFVPAFFANAVPGSRGSASPKAVPLFHAGPSVLRKGAENNARASLSLFQALPVLVRTKRSRQSPAAPGAFFYWRTNWREGVIDILPVEVGPAPVCKQRGNPGGSAGAAWGWGGVKQSVAPQGDRRLPWAWVCGAAFRAPRKRRSGGESARLRLRGERASRPPKTL</sequence>
<feature type="region of interest" description="Disordered" evidence="1">
    <location>
        <begin position="210"/>
        <end position="236"/>
    </location>
</feature>
<evidence type="ECO:0000313" key="2">
    <source>
        <dbReference type="EMBL" id="CAD2219859.1"/>
    </source>
</evidence>
<keyword evidence="3" id="KW-1185">Reference proteome</keyword>
<accession>A0A7G2CKD2</accession>
<reference evidence="2 3" key="1">
    <citation type="submission" date="2020-08" db="EMBL/GenBank/DDBJ databases">
        <authorList>
            <person name="Newling K."/>
            <person name="Davey J."/>
            <person name="Forrester S."/>
        </authorList>
    </citation>
    <scope>NUCLEOTIDE SEQUENCE [LARGE SCALE GENOMIC DNA]</scope>
    <source>
        <strain evidence="3">Crithidia deanei Carvalho (ATCC PRA-265)</strain>
    </source>
</reference>
<dbReference type="VEuPathDB" id="TriTrypDB:ADEAN_000737200"/>
<dbReference type="EMBL" id="LR877159">
    <property type="protein sequence ID" value="CAD2219859.1"/>
    <property type="molecule type" value="Genomic_DNA"/>
</dbReference>
<protein>
    <submittedName>
        <fullName evidence="2">Uncharacterized protein</fullName>
    </submittedName>
</protein>
<gene>
    <name evidence="2" type="ORF">ADEAN_000737200</name>
</gene>